<sequence length="161" mass="17375">MKPSAQIDIDAPLAVVWAVMTDTERYGEWNPFVERAETAQPAAVSNPIVLHVVWATGGRTRSPERITALDGPTTDPATGTTTALMSYVYEGLPSKLGLVRGVRHQRLTQRPGGPTTYETVEEFSGPLVRLAGPGRVADGFRRHAEGLKKRAEQEAASPPEG</sequence>
<feature type="region of interest" description="Disordered" evidence="1">
    <location>
        <begin position="142"/>
        <end position="161"/>
    </location>
</feature>
<dbReference type="RefSeq" id="WP_218233820.1">
    <property type="nucleotide sequence ID" value="NZ_BAABBB010000007.1"/>
</dbReference>
<gene>
    <name evidence="2" type="ORF">GCM10022263_11740</name>
</gene>
<evidence type="ECO:0000256" key="1">
    <source>
        <dbReference type="SAM" id="MobiDB-lite"/>
    </source>
</evidence>
<dbReference type="Proteomes" id="UP001500301">
    <property type="component" value="Unassembled WGS sequence"/>
</dbReference>
<dbReference type="EMBL" id="BAABBB010000007">
    <property type="protein sequence ID" value="GAA3524847.1"/>
    <property type="molecule type" value="Genomic_DNA"/>
</dbReference>
<comment type="caution">
    <text evidence="2">The sequence shown here is derived from an EMBL/GenBank/DDBJ whole genome shotgun (WGS) entry which is preliminary data.</text>
</comment>
<name>A0ABP6UYK9_9ACTN</name>
<proteinExistence type="predicted"/>
<keyword evidence="3" id="KW-1185">Reference proteome</keyword>
<evidence type="ECO:0000313" key="3">
    <source>
        <dbReference type="Proteomes" id="UP001500301"/>
    </source>
</evidence>
<feature type="compositionally biased region" description="Basic and acidic residues" evidence="1">
    <location>
        <begin position="142"/>
        <end position="153"/>
    </location>
</feature>
<dbReference type="CDD" id="cd07822">
    <property type="entry name" value="SRPBCC_4"/>
    <property type="match status" value="1"/>
</dbReference>
<evidence type="ECO:0000313" key="2">
    <source>
        <dbReference type="EMBL" id="GAA3524847.1"/>
    </source>
</evidence>
<dbReference type="InterPro" id="IPR019587">
    <property type="entry name" value="Polyketide_cyclase/dehydratase"/>
</dbReference>
<accession>A0ABP6UYK9</accession>
<organism evidence="2 3">
    <name type="scientific">Nocardioides daeguensis</name>
    <dbReference type="NCBI Taxonomy" id="908359"/>
    <lineage>
        <taxon>Bacteria</taxon>
        <taxon>Bacillati</taxon>
        <taxon>Actinomycetota</taxon>
        <taxon>Actinomycetes</taxon>
        <taxon>Propionibacteriales</taxon>
        <taxon>Nocardioidaceae</taxon>
        <taxon>Nocardioides</taxon>
    </lineage>
</organism>
<evidence type="ECO:0008006" key="4">
    <source>
        <dbReference type="Google" id="ProtNLM"/>
    </source>
</evidence>
<dbReference type="Pfam" id="PF10604">
    <property type="entry name" value="Polyketide_cyc2"/>
    <property type="match status" value="1"/>
</dbReference>
<reference evidence="3" key="1">
    <citation type="journal article" date="2019" name="Int. J. Syst. Evol. Microbiol.">
        <title>The Global Catalogue of Microorganisms (GCM) 10K type strain sequencing project: providing services to taxonomists for standard genome sequencing and annotation.</title>
        <authorList>
            <consortium name="The Broad Institute Genomics Platform"/>
            <consortium name="The Broad Institute Genome Sequencing Center for Infectious Disease"/>
            <person name="Wu L."/>
            <person name="Ma J."/>
        </authorList>
    </citation>
    <scope>NUCLEOTIDE SEQUENCE [LARGE SCALE GENOMIC DNA]</scope>
    <source>
        <strain evidence="3">JCM 17460</strain>
    </source>
</reference>
<protein>
    <recommendedName>
        <fullName evidence="4">SRPBCC domain-containing protein</fullName>
    </recommendedName>
</protein>